<dbReference type="Gene3D" id="3.40.1410.10">
    <property type="entry name" value="Chorismate lyase-like"/>
    <property type="match status" value="1"/>
</dbReference>
<dbReference type="AlphaFoldDB" id="A0A852ZZP7"/>
<dbReference type="InterPro" id="IPR011663">
    <property type="entry name" value="UTRA"/>
</dbReference>
<feature type="domain" description="UbiC transcription regulator-associated" evidence="1">
    <location>
        <begin position="1"/>
        <end position="45"/>
    </location>
</feature>
<name>A0A852ZZP7_9ACTN</name>
<proteinExistence type="predicted"/>
<gene>
    <name evidence="2" type="ORF">FHU37_004872</name>
</gene>
<keyword evidence="3" id="KW-1185">Reference proteome</keyword>
<dbReference type="GO" id="GO:0006355">
    <property type="term" value="P:regulation of DNA-templated transcription"/>
    <property type="evidence" value="ECO:0007669"/>
    <property type="project" value="InterPro"/>
</dbReference>
<sequence length="66" mass="7417">MPTPHEAETLQIARGIPLLRILRTTTSPDGTMLEINDTRMAADRFAVGYPLHRHPSARADRPEPRT</sequence>
<protein>
    <submittedName>
        <fullName evidence="2">DNA-binding GntR family transcriptional regulator</fullName>
    </submittedName>
</protein>
<dbReference type="Proteomes" id="UP000567795">
    <property type="component" value="Unassembled WGS sequence"/>
</dbReference>
<accession>A0A852ZZP7</accession>
<dbReference type="SUPFAM" id="SSF64288">
    <property type="entry name" value="Chorismate lyase-like"/>
    <property type="match status" value="1"/>
</dbReference>
<evidence type="ECO:0000259" key="1">
    <source>
        <dbReference type="Pfam" id="PF07702"/>
    </source>
</evidence>
<dbReference type="InterPro" id="IPR028978">
    <property type="entry name" value="Chorismate_lyase_/UTRA_dom_sf"/>
</dbReference>
<dbReference type="Pfam" id="PF07702">
    <property type="entry name" value="UTRA"/>
    <property type="match status" value="1"/>
</dbReference>
<evidence type="ECO:0000313" key="2">
    <source>
        <dbReference type="EMBL" id="NYI07843.1"/>
    </source>
</evidence>
<dbReference type="EMBL" id="JACBZD010000002">
    <property type="protein sequence ID" value="NYI07843.1"/>
    <property type="molecule type" value="Genomic_DNA"/>
</dbReference>
<keyword evidence="2" id="KW-0238">DNA-binding</keyword>
<evidence type="ECO:0000313" key="3">
    <source>
        <dbReference type="Proteomes" id="UP000567795"/>
    </source>
</evidence>
<organism evidence="2 3">
    <name type="scientific">Allostreptomyces psammosilenae</name>
    <dbReference type="NCBI Taxonomy" id="1892865"/>
    <lineage>
        <taxon>Bacteria</taxon>
        <taxon>Bacillati</taxon>
        <taxon>Actinomycetota</taxon>
        <taxon>Actinomycetes</taxon>
        <taxon>Kitasatosporales</taxon>
        <taxon>Streptomycetaceae</taxon>
        <taxon>Allostreptomyces</taxon>
    </lineage>
</organism>
<reference evidence="2 3" key="1">
    <citation type="submission" date="2020-07" db="EMBL/GenBank/DDBJ databases">
        <title>Sequencing the genomes of 1000 actinobacteria strains.</title>
        <authorList>
            <person name="Klenk H.-P."/>
        </authorList>
    </citation>
    <scope>NUCLEOTIDE SEQUENCE [LARGE SCALE GENOMIC DNA]</scope>
    <source>
        <strain evidence="2 3">DSM 42178</strain>
    </source>
</reference>
<dbReference type="GO" id="GO:0003677">
    <property type="term" value="F:DNA binding"/>
    <property type="evidence" value="ECO:0007669"/>
    <property type="project" value="UniProtKB-KW"/>
</dbReference>
<comment type="caution">
    <text evidence="2">The sequence shown here is derived from an EMBL/GenBank/DDBJ whole genome shotgun (WGS) entry which is preliminary data.</text>
</comment>